<reference evidence="1 2" key="2">
    <citation type="submission" date="2021-07" db="EMBL/GenBank/DDBJ databases">
        <authorList>
            <person name="Matsumoto Y."/>
            <person name="Motooka D."/>
            <person name="Nakamura S."/>
        </authorList>
    </citation>
    <scope>NUCLEOTIDE SEQUENCE [LARGE SCALE GENOMIC DNA]</scope>
    <source>
        <strain evidence="1 2">TY59</strain>
    </source>
</reference>
<sequence length="349" mass="38807">MTTEDIWPAVEHLAEVWGTSELVQKFLQQHPDRTDDTGSVTEGLRNIQAGSTLLTKMPLVTAMWEPLAVQLPMVQLTPELRAYLRFIAPLGHAVESTVGWVRSRLPLYPRIPVPQFASRGFRRSEELGQRLSWRQQVLNSGLNHESAPPGVALILGIDQTTIQSSSDDVLRAISSSAEWQRYSSVVDALTDEDIAILNAARNRVGVLLNPKKVDEYEPEQMERRHSFRREQVAAVLSELQNRPKELADAFDEIDTLIDQALVNVHGQLVVVGRPRTVVPTDLEVDGKEVSFKYEGDDAPGVGGLLRLDDPLVPEVVLTDGMGFGFNQTEGSWLRFTGLRLPGTQNAFLT</sequence>
<dbReference type="Proteomes" id="UP000826012">
    <property type="component" value="Chromosome"/>
</dbReference>
<evidence type="ECO:0000313" key="2">
    <source>
        <dbReference type="Proteomes" id="UP000826012"/>
    </source>
</evidence>
<organism evidence="1 2">
    <name type="scientific">Mycobacterium senriense</name>
    <dbReference type="NCBI Taxonomy" id="2775496"/>
    <lineage>
        <taxon>Bacteria</taxon>
        <taxon>Bacillati</taxon>
        <taxon>Actinomycetota</taxon>
        <taxon>Actinomycetes</taxon>
        <taxon>Mycobacteriales</taxon>
        <taxon>Mycobacteriaceae</taxon>
        <taxon>Mycobacterium</taxon>
        <taxon>Mycobacterium avium complex (MAC)</taxon>
    </lineage>
</organism>
<protein>
    <submittedName>
        <fullName evidence="1">Uncharacterized protein</fullName>
    </submittedName>
</protein>
<reference evidence="1 2" key="1">
    <citation type="submission" date="2021-07" db="EMBL/GenBank/DDBJ databases">
        <title>Complete genome sequence of nontuberculous Mycobacterium sp. TY59.</title>
        <authorList>
            <person name="Fukushima K."/>
        </authorList>
    </citation>
    <scope>NUCLEOTIDE SEQUENCE [LARGE SCALE GENOMIC DNA]</scope>
    <source>
        <strain evidence="1 2">TY59</strain>
    </source>
</reference>
<proteinExistence type="predicted"/>
<evidence type="ECO:0000313" key="1">
    <source>
        <dbReference type="EMBL" id="BCZ24054.1"/>
    </source>
</evidence>
<dbReference type="RefSeq" id="WP_221042605.1">
    <property type="nucleotide sequence ID" value="NZ_AP024828.1"/>
</dbReference>
<gene>
    <name evidence="1" type="ORF">MTY59_39090</name>
</gene>
<dbReference type="EMBL" id="AP024828">
    <property type="protein sequence ID" value="BCZ24054.1"/>
    <property type="molecule type" value="Genomic_DNA"/>
</dbReference>
<accession>A0ABM7T0H5</accession>
<name>A0ABM7T0H5_9MYCO</name>
<keyword evidence="2" id="KW-1185">Reference proteome</keyword>